<dbReference type="PANTHER" id="PTHR44329:SF297">
    <property type="entry name" value="RECEPTOR-INTERACTING SERINE_THREONINE-PROTEIN KINASE 3"/>
    <property type="match status" value="1"/>
</dbReference>
<keyword evidence="7" id="KW-1185">Reference proteome</keyword>
<proteinExistence type="predicted"/>
<dbReference type="SMART" id="SM00220">
    <property type="entry name" value="S_TKc"/>
    <property type="match status" value="1"/>
</dbReference>
<feature type="region of interest" description="Disordered" evidence="4">
    <location>
        <begin position="486"/>
        <end position="514"/>
    </location>
</feature>
<evidence type="ECO:0000313" key="6">
    <source>
        <dbReference type="Ensembl" id="ENSSDUP00000019573.1"/>
    </source>
</evidence>
<name>A0A3B4UMI7_SERDU</name>
<keyword evidence="2 3" id="KW-0067">ATP-binding</keyword>
<sequence length="514" mass="56372">MALSSYSASVLIGESSLGGWKVIGSGGFGQIYKARHHRLCCDVAIKLLHHDDGSSSSLLREVDMMNRGRNPHVIQVLGVFQGRLPNAGPTAHLGLVMEFMERGSLASLQETLCGAPPWPLVFRLAHQVALGINFLHSLSPALLHLDLKPSNVLLDFHLEAKLTDFGLARFYNSVSRASKKDSEEEGGTISYMPPEAFDISYSPTRASDIYSYGILLWSIVTGKQPYANAMSSIVRFRIPQGDRPSLEEIRSQAAGRAGLTGLMELMIKCWEARPTQRPSSCECTTVTEDLYKMHKHGINDAVHEVLKKLDEGEEERMIEQVQGVHITQASADPGVEAVNICDNVPTGRPPVQEMAGGWTANQRDKASTVRDQPAPQHTNVCHVDQARSSRDYDKMKVSSVCPIGSSTPPPSTKRSPPSRAADNPQTAFRRGISSQYQYQRQFSSPVPFPCDPPLARQVYITLSNVTGFQSGNNNTMHIYDADPFERRRHPTAPSSVNLPPPHPGSWKDKAGGVG</sequence>
<reference evidence="6" key="2">
    <citation type="submission" date="2025-09" db="UniProtKB">
        <authorList>
            <consortium name="Ensembl"/>
        </authorList>
    </citation>
    <scope>IDENTIFICATION</scope>
</reference>
<dbReference type="InterPro" id="IPR051681">
    <property type="entry name" value="Ser/Thr_Kinases-Pseudokinases"/>
</dbReference>
<dbReference type="InterPro" id="IPR000719">
    <property type="entry name" value="Prot_kinase_dom"/>
</dbReference>
<evidence type="ECO:0000313" key="7">
    <source>
        <dbReference type="Proteomes" id="UP000261420"/>
    </source>
</evidence>
<dbReference type="OMA" id="CTTVMEE"/>
<protein>
    <submittedName>
        <fullName evidence="6">Receptor-interacting serine/threonine-protein kinase 3-like</fullName>
    </submittedName>
</protein>
<evidence type="ECO:0000256" key="3">
    <source>
        <dbReference type="PROSITE-ProRule" id="PRU10141"/>
    </source>
</evidence>
<dbReference type="InterPro" id="IPR017441">
    <property type="entry name" value="Protein_kinase_ATP_BS"/>
</dbReference>
<dbReference type="Gene3D" id="1.10.510.10">
    <property type="entry name" value="Transferase(Phosphotransferase) domain 1"/>
    <property type="match status" value="1"/>
</dbReference>
<dbReference type="PANTHER" id="PTHR44329">
    <property type="entry name" value="SERINE/THREONINE-PROTEIN KINASE TNNI3K-RELATED"/>
    <property type="match status" value="1"/>
</dbReference>
<feature type="binding site" evidence="3">
    <location>
        <position position="46"/>
    </location>
    <ligand>
        <name>ATP</name>
        <dbReference type="ChEBI" id="CHEBI:30616"/>
    </ligand>
</feature>
<evidence type="ECO:0000256" key="1">
    <source>
        <dbReference type="ARBA" id="ARBA00022741"/>
    </source>
</evidence>
<dbReference type="PROSITE" id="PS00107">
    <property type="entry name" value="PROTEIN_KINASE_ATP"/>
    <property type="match status" value="1"/>
</dbReference>
<feature type="domain" description="Protein kinase" evidence="5">
    <location>
        <begin position="17"/>
        <end position="306"/>
    </location>
</feature>
<dbReference type="GO" id="GO:0005524">
    <property type="term" value="F:ATP binding"/>
    <property type="evidence" value="ECO:0007669"/>
    <property type="project" value="UniProtKB-UniRule"/>
</dbReference>
<keyword evidence="1 3" id="KW-0547">Nucleotide-binding</keyword>
<accession>A0A3B4UMI7</accession>
<dbReference type="AlphaFoldDB" id="A0A3B4UMI7"/>
<feature type="compositionally biased region" description="Basic and acidic residues" evidence="4">
    <location>
        <begin position="505"/>
        <end position="514"/>
    </location>
</feature>
<dbReference type="InterPro" id="IPR008271">
    <property type="entry name" value="Ser/Thr_kinase_AS"/>
</dbReference>
<dbReference type="PROSITE" id="PS00108">
    <property type="entry name" value="PROTEIN_KINASE_ST"/>
    <property type="match status" value="1"/>
</dbReference>
<feature type="region of interest" description="Disordered" evidence="4">
    <location>
        <begin position="399"/>
        <end position="424"/>
    </location>
</feature>
<dbReference type="Pfam" id="PF00069">
    <property type="entry name" value="Pkinase"/>
    <property type="match status" value="1"/>
</dbReference>
<dbReference type="STRING" id="41447.ENSSDUP00000019573"/>
<dbReference type="InterPro" id="IPR011009">
    <property type="entry name" value="Kinase-like_dom_sf"/>
</dbReference>
<dbReference type="GO" id="GO:0004706">
    <property type="term" value="F:JUN kinase kinase kinase activity"/>
    <property type="evidence" value="ECO:0007669"/>
    <property type="project" value="TreeGrafter"/>
</dbReference>
<dbReference type="GeneTree" id="ENSGT00940000160206"/>
<organism evidence="6 7">
    <name type="scientific">Seriola dumerili</name>
    <name type="common">Greater amberjack</name>
    <name type="synonym">Caranx dumerili</name>
    <dbReference type="NCBI Taxonomy" id="41447"/>
    <lineage>
        <taxon>Eukaryota</taxon>
        <taxon>Metazoa</taxon>
        <taxon>Chordata</taxon>
        <taxon>Craniata</taxon>
        <taxon>Vertebrata</taxon>
        <taxon>Euteleostomi</taxon>
        <taxon>Actinopterygii</taxon>
        <taxon>Neopterygii</taxon>
        <taxon>Teleostei</taxon>
        <taxon>Neoteleostei</taxon>
        <taxon>Acanthomorphata</taxon>
        <taxon>Carangaria</taxon>
        <taxon>Carangiformes</taxon>
        <taxon>Carangidae</taxon>
        <taxon>Seriola</taxon>
    </lineage>
</organism>
<dbReference type="Ensembl" id="ENSSDUT00000019921.1">
    <property type="protein sequence ID" value="ENSSDUP00000019573.1"/>
    <property type="gene ID" value="ENSSDUG00000014272.1"/>
</dbReference>
<dbReference type="SUPFAM" id="SSF56112">
    <property type="entry name" value="Protein kinase-like (PK-like)"/>
    <property type="match status" value="1"/>
</dbReference>
<dbReference type="Proteomes" id="UP000261420">
    <property type="component" value="Unplaced"/>
</dbReference>
<reference evidence="6" key="1">
    <citation type="submission" date="2025-08" db="UniProtKB">
        <authorList>
            <consortium name="Ensembl"/>
        </authorList>
    </citation>
    <scope>IDENTIFICATION</scope>
</reference>
<evidence type="ECO:0000259" key="5">
    <source>
        <dbReference type="PROSITE" id="PS50011"/>
    </source>
</evidence>
<evidence type="ECO:0000256" key="2">
    <source>
        <dbReference type="ARBA" id="ARBA00022840"/>
    </source>
</evidence>
<dbReference type="PROSITE" id="PS50011">
    <property type="entry name" value="PROTEIN_KINASE_DOM"/>
    <property type="match status" value="1"/>
</dbReference>
<evidence type="ECO:0000256" key="4">
    <source>
        <dbReference type="SAM" id="MobiDB-lite"/>
    </source>
</evidence>